<dbReference type="EMBL" id="LT594324">
    <property type="protein sequence ID" value="SBT40478.1"/>
    <property type="molecule type" value="Genomic_DNA"/>
</dbReference>
<evidence type="ECO:0000259" key="1">
    <source>
        <dbReference type="Pfam" id="PF07811"/>
    </source>
</evidence>
<organism evidence="2 3">
    <name type="scientific">Micromonospora narathiwatensis</name>
    <dbReference type="NCBI Taxonomy" id="299146"/>
    <lineage>
        <taxon>Bacteria</taxon>
        <taxon>Bacillati</taxon>
        <taxon>Actinomycetota</taxon>
        <taxon>Actinomycetes</taxon>
        <taxon>Micromonosporales</taxon>
        <taxon>Micromonosporaceae</taxon>
        <taxon>Micromonospora</taxon>
    </lineage>
</organism>
<dbReference type="InterPro" id="IPR012495">
    <property type="entry name" value="TadE-like_dom"/>
</dbReference>
<proteinExistence type="predicted"/>
<evidence type="ECO:0000313" key="3">
    <source>
        <dbReference type="Proteomes" id="UP000198765"/>
    </source>
</evidence>
<accession>A0A1A8Z9J5</accession>
<evidence type="ECO:0000313" key="2">
    <source>
        <dbReference type="EMBL" id="SBT40478.1"/>
    </source>
</evidence>
<sequence>MRRRWNRRERGSASIEMAVVAPAILALFASAVIAGRVNLARQALEAAAYDAARTASLARTSREANAQAQAAARATLEAQGLSCTSLNVTVSTAGFDVPVGQPATVTATLRCRATFSDVALPGMPGTVPISASFTSPLDTYRGRALGFGITEAGSAANPSVGGV</sequence>
<protein>
    <submittedName>
        <fullName evidence="2">TadE-like protein</fullName>
    </submittedName>
</protein>
<dbReference type="PATRIC" id="fig|299146.4.peg.996"/>
<dbReference type="RefSeq" id="WP_091191913.1">
    <property type="nucleotide sequence ID" value="NZ_LT594324.1"/>
</dbReference>
<dbReference type="Pfam" id="PF07811">
    <property type="entry name" value="TadE"/>
    <property type="match status" value="1"/>
</dbReference>
<dbReference type="AlphaFoldDB" id="A0A1A8Z9J5"/>
<feature type="domain" description="TadE-like" evidence="1">
    <location>
        <begin position="11"/>
        <end position="53"/>
    </location>
</feature>
<dbReference type="Proteomes" id="UP000198765">
    <property type="component" value="Chromosome I"/>
</dbReference>
<dbReference type="OrthoDB" id="4869119at2"/>
<keyword evidence="3" id="KW-1185">Reference proteome</keyword>
<name>A0A1A8Z9J5_9ACTN</name>
<gene>
    <name evidence="2" type="ORF">GA0070621_0971</name>
</gene>
<reference evidence="2 3" key="1">
    <citation type="submission" date="2016-06" db="EMBL/GenBank/DDBJ databases">
        <authorList>
            <person name="Kjaerup R.B."/>
            <person name="Dalgaard T.S."/>
            <person name="Juul-Madsen H.R."/>
        </authorList>
    </citation>
    <scope>NUCLEOTIDE SEQUENCE [LARGE SCALE GENOMIC DNA]</scope>
    <source>
        <strain evidence="2 3">DSM 45248</strain>
    </source>
</reference>